<dbReference type="Proteomes" id="UP000182347">
    <property type="component" value="Unassembled WGS sequence"/>
</dbReference>
<dbReference type="InterPro" id="IPR002508">
    <property type="entry name" value="MurNAc-LAA_cat"/>
</dbReference>
<dbReference type="RefSeq" id="WP_074598710.1">
    <property type="nucleotide sequence ID" value="NZ_FNHF01000002.1"/>
</dbReference>
<accession>A0A1G9RMS1</accession>
<dbReference type="Pfam" id="PF01520">
    <property type="entry name" value="Amidase_3"/>
    <property type="match status" value="1"/>
</dbReference>
<organism evidence="4 5">
    <name type="scientific">Sediminibacillus halophilus</name>
    <dbReference type="NCBI Taxonomy" id="482461"/>
    <lineage>
        <taxon>Bacteria</taxon>
        <taxon>Bacillati</taxon>
        <taxon>Bacillota</taxon>
        <taxon>Bacilli</taxon>
        <taxon>Bacillales</taxon>
        <taxon>Bacillaceae</taxon>
        <taxon>Sediminibacillus</taxon>
    </lineage>
</organism>
<reference evidence="5" key="1">
    <citation type="submission" date="2016-10" db="EMBL/GenBank/DDBJ databases">
        <authorList>
            <person name="Varghese N."/>
            <person name="Submissions S."/>
        </authorList>
    </citation>
    <scope>NUCLEOTIDE SEQUENCE [LARGE SCALE GENOMIC DNA]</scope>
    <source>
        <strain evidence="5">CGMCC 1.6199</strain>
    </source>
</reference>
<name>A0A1G9RMS1_9BACI</name>
<evidence type="ECO:0000259" key="3">
    <source>
        <dbReference type="Pfam" id="PF01520"/>
    </source>
</evidence>
<dbReference type="InterPro" id="IPR050695">
    <property type="entry name" value="N-acetylmuramoyl_amidase_3"/>
</dbReference>
<dbReference type="GO" id="GO:0009253">
    <property type="term" value="P:peptidoglycan catabolic process"/>
    <property type="evidence" value="ECO:0007669"/>
    <property type="project" value="InterPro"/>
</dbReference>
<dbReference type="GO" id="GO:0008745">
    <property type="term" value="F:N-acetylmuramoyl-L-alanine amidase activity"/>
    <property type="evidence" value="ECO:0007669"/>
    <property type="project" value="InterPro"/>
</dbReference>
<evidence type="ECO:0000313" key="4">
    <source>
        <dbReference type="EMBL" id="SDM24431.1"/>
    </source>
</evidence>
<dbReference type="PANTHER" id="PTHR30404">
    <property type="entry name" value="N-ACETYLMURAMOYL-L-ALANINE AMIDASE"/>
    <property type="match status" value="1"/>
</dbReference>
<keyword evidence="1" id="KW-0378">Hydrolase</keyword>
<protein>
    <submittedName>
        <fullName evidence="4">N-acetylmuramoyl-L-alanine amidase</fullName>
    </submittedName>
</protein>
<evidence type="ECO:0000256" key="2">
    <source>
        <dbReference type="SAM" id="MobiDB-lite"/>
    </source>
</evidence>
<dbReference type="STRING" id="482461.SAMN05216244_2052"/>
<gene>
    <name evidence="4" type="ORF">SAMN05216244_2052</name>
</gene>
<dbReference type="GO" id="GO:0030288">
    <property type="term" value="C:outer membrane-bounded periplasmic space"/>
    <property type="evidence" value="ECO:0007669"/>
    <property type="project" value="TreeGrafter"/>
</dbReference>
<dbReference type="OrthoDB" id="9806267at2"/>
<feature type="region of interest" description="Disordered" evidence="2">
    <location>
        <begin position="1"/>
        <end position="23"/>
    </location>
</feature>
<sequence length="186" mass="21142">MPSIILDPGHGGRYSGATHGSNKEEEITLDIANRVRFKLIDVGASPVYQTRYEDEDFGGVDGNDDINKRVDYVNRTFSGYGALISIHVNTALGSTGVYWYDGSKATEYERTESRALANDMNLELFGVGSVWTEDWAILRDTWESCPKVLAEIGQIDDEWSEDYYREAIAQRVTDGILRYFRRYYPI</sequence>
<dbReference type="Gene3D" id="3.40.630.40">
    <property type="entry name" value="Zn-dependent exopeptidases"/>
    <property type="match status" value="1"/>
</dbReference>
<feature type="domain" description="MurNAc-LAA" evidence="3">
    <location>
        <begin position="4"/>
        <end position="176"/>
    </location>
</feature>
<dbReference type="CDD" id="cd02696">
    <property type="entry name" value="MurNAc-LAA"/>
    <property type="match status" value="1"/>
</dbReference>
<evidence type="ECO:0000256" key="1">
    <source>
        <dbReference type="ARBA" id="ARBA00022801"/>
    </source>
</evidence>
<dbReference type="AlphaFoldDB" id="A0A1G9RMS1"/>
<evidence type="ECO:0000313" key="5">
    <source>
        <dbReference type="Proteomes" id="UP000182347"/>
    </source>
</evidence>
<keyword evidence="5" id="KW-1185">Reference proteome</keyword>
<dbReference type="EMBL" id="FNHF01000002">
    <property type="protein sequence ID" value="SDM24431.1"/>
    <property type="molecule type" value="Genomic_DNA"/>
</dbReference>
<dbReference type="PANTHER" id="PTHR30404:SF0">
    <property type="entry name" value="N-ACETYLMURAMOYL-L-ALANINE AMIDASE AMIC"/>
    <property type="match status" value="1"/>
</dbReference>
<dbReference type="SUPFAM" id="SSF53187">
    <property type="entry name" value="Zn-dependent exopeptidases"/>
    <property type="match status" value="1"/>
</dbReference>
<proteinExistence type="predicted"/>